<sequence length="67" mass="7408">MITIYVNQKEVSLKPNTNILQLLQSLNSPLQGIAVAIKDDIIPNANWEKHLLSNQDQVLIIQATQGG</sequence>
<dbReference type="InterPro" id="IPR016155">
    <property type="entry name" value="Mopterin_synth/thiamin_S_b"/>
</dbReference>
<dbReference type="PANTHER" id="PTHR34472:SF1">
    <property type="entry name" value="SULFUR CARRIER PROTEIN THIS"/>
    <property type="match status" value="1"/>
</dbReference>
<proteinExistence type="predicted"/>
<dbReference type="PANTHER" id="PTHR34472">
    <property type="entry name" value="SULFUR CARRIER PROTEIN THIS"/>
    <property type="match status" value="1"/>
</dbReference>
<gene>
    <name evidence="1" type="ORF">GCM10022291_12910</name>
</gene>
<dbReference type="CDD" id="cd00565">
    <property type="entry name" value="Ubl_ThiS"/>
    <property type="match status" value="1"/>
</dbReference>
<reference evidence="2" key="1">
    <citation type="journal article" date="2019" name="Int. J. Syst. Evol. Microbiol.">
        <title>The Global Catalogue of Microorganisms (GCM) 10K type strain sequencing project: providing services to taxonomists for standard genome sequencing and annotation.</title>
        <authorList>
            <consortium name="The Broad Institute Genomics Platform"/>
            <consortium name="The Broad Institute Genome Sequencing Center for Infectious Disease"/>
            <person name="Wu L."/>
            <person name="Ma J."/>
        </authorList>
    </citation>
    <scope>NUCLEOTIDE SEQUENCE [LARGE SCALE GENOMIC DNA]</scope>
    <source>
        <strain evidence="2">JCM 17630</strain>
    </source>
</reference>
<dbReference type="InterPro" id="IPR010035">
    <property type="entry name" value="Thi_S"/>
</dbReference>
<dbReference type="NCBIfam" id="TIGR01683">
    <property type="entry name" value="thiS"/>
    <property type="match status" value="1"/>
</dbReference>
<name>A0ABP8C6H3_9FLAO</name>
<accession>A0ABP8C6H3</accession>
<evidence type="ECO:0008006" key="3">
    <source>
        <dbReference type="Google" id="ProtNLM"/>
    </source>
</evidence>
<evidence type="ECO:0000313" key="2">
    <source>
        <dbReference type="Proteomes" id="UP001501496"/>
    </source>
</evidence>
<dbReference type="EMBL" id="BAABCA010000002">
    <property type="protein sequence ID" value="GAA4234143.1"/>
    <property type="molecule type" value="Genomic_DNA"/>
</dbReference>
<organism evidence="1 2">
    <name type="scientific">Postechiella marina</name>
    <dbReference type="NCBI Taxonomy" id="943941"/>
    <lineage>
        <taxon>Bacteria</taxon>
        <taxon>Pseudomonadati</taxon>
        <taxon>Bacteroidota</taxon>
        <taxon>Flavobacteriia</taxon>
        <taxon>Flavobacteriales</taxon>
        <taxon>Flavobacteriaceae</taxon>
        <taxon>Postechiella</taxon>
    </lineage>
</organism>
<comment type="caution">
    <text evidence="1">The sequence shown here is derived from an EMBL/GenBank/DDBJ whole genome shotgun (WGS) entry which is preliminary data.</text>
</comment>
<dbReference type="Pfam" id="PF02597">
    <property type="entry name" value="ThiS"/>
    <property type="match status" value="1"/>
</dbReference>
<dbReference type="RefSeq" id="WP_344787309.1">
    <property type="nucleotide sequence ID" value="NZ_BAABCA010000002.1"/>
</dbReference>
<dbReference type="Proteomes" id="UP001501496">
    <property type="component" value="Unassembled WGS sequence"/>
</dbReference>
<dbReference type="SUPFAM" id="SSF54285">
    <property type="entry name" value="MoaD/ThiS"/>
    <property type="match status" value="1"/>
</dbReference>
<evidence type="ECO:0000313" key="1">
    <source>
        <dbReference type="EMBL" id="GAA4234143.1"/>
    </source>
</evidence>
<protein>
    <recommendedName>
        <fullName evidence="3">Sulfur carrier protein ThiS</fullName>
    </recommendedName>
</protein>
<keyword evidence="2" id="KW-1185">Reference proteome</keyword>
<dbReference type="Gene3D" id="3.10.20.30">
    <property type="match status" value="1"/>
</dbReference>
<dbReference type="InterPro" id="IPR012675">
    <property type="entry name" value="Beta-grasp_dom_sf"/>
</dbReference>
<dbReference type="InterPro" id="IPR003749">
    <property type="entry name" value="ThiS/MoaD-like"/>
</dbReference>